<keyword evidence="2 4" id="KW-0326">Glycosidase</keyword>
<dbReference type="InterPro" id="IPR017853">
    <property type="entry name" value="GH"/>
</dbReference>
<dbReference type="GO" id="GO:0005576">
    <property type="term" value="C:extracellular region"/>
    <property type="evidence" value="ECO:0007669"/>
    <property type="project" value="InterPro"/>
</dbReference>
<dbReference type="InterPro" id="IPR054861">
    <property type="entry name" value="Endoglyc_H"/>
</dbReference>
<protein>
    <submittedName>
        <fullName evidence="9">Chitinase</fullName>
    </submittedName>
</protein>
<feature type="chain" id="PRO_5008042184" evidence="7">
    <location>
        <begin position="29"/>
        <end position="319"/>
    </location>
</feature>
<evidence type="ECO:0000256" key="1">
    <source>
        <dbReference type="ARBA" id="ARBA00022801"/>
    </source>
</evidence>
<evidence type="ECO:0000313" key="10">
    <source>
        <dbReference type="Proteomes" id="UP000078252"/>
    </source>
</evidence>
<evidence type="ECO:0000256" key="4">
    <source>
        <dbReference type="RuleBase" id="RU000489"/>
    </source>
</evidence>
<dbReference type="SUPFAM" id="SSF51445">
    <property type="entry name" value="(Trans)glycosidases"/>
    <property type="match status" value="1"/>
</dbReference>
<proteinExistence type="inferred from homology"/>
<name>A0A175RUS2_9MICO</name>
<evidence type="ECO:0000256" key="6">
    <source>
        <dbReference type="SAM" id="MobiDB-lite"/>
    </source>
</evidence>
<evidence type="ECO:0000313" key="9">
    <source>
        <dbReference type="EMBL" id="KTR07535.1"/>
    </source>
</evidence>
<dbReference type="CDD" id="cd06542">
    <property type="entry name" value="GH18_EndoS-like"/>
    <property type="match status" value="1"/>
</dbReference>
<evidence type="ECO:0000256" key="2">
    <source>
        <dbReference type="ARBA" id="ARBA00023295"/>
    </source>
</evidence>
<dbReference type="Proteomes" id="UP000078252">
    <property type="component" value="Unassembled WGS sequence"/>
</dbReference>
<dbReference type="NCBIfam" id="NF045482">
    <property type="entry name" value="Endoglyc_H"/>
    <property type="match status" value="1"/>
</dbReference>
<feature type="active site" description="Proton donor" evidence="3">
    <location>
        <position position="180"/>
    </location>
</feature>
<evidence type="ECO:0000256" key="3">
    <source>
        <dbReference type="PIRSR" id="PIRSR001103-1"/>
    </source>
</evidence>
<comment type="caution">
    <text evidence="9">The sequence shown here is derived from an EMBL/GenBank/DDBJ whole genome shotgun (WGS) entry which is preliminary data.</text>
</comment>
<feature type="region of interest" description="Disordered" evidence="6">
    <location>
        <begin position="32"/>
        <end position="60"/>
    </location>
</feature>
<dbReference type="OrthoDB" id="2582440at2"/>
<keyword evidence="1 4" id="KW-0378">Hydrolase</keyword>
<dbReference type="EMBL" id="LDQC01000039">
    <property type="protein sequence ID" value="KTR07535.1"/>
    <property type="molecule type" value="Genomic_DNA"/>
</dbReference>
<dbReference type="GO" id="GO:0005975">
    <property type="term" value="P:carbohydrate metabolic process"/>
    <property type="evidence" value="ECO:0007669"/>
    <property type="project" value="InterPro"/>
</dbReference>
<dbReference type="Pfam" id="PF00704">
    <property type="entry name" value="Glyco_hydro_18"/>
    <property type="match status" value="1"/>
</dbReference>
<dbReference type="InterPro" id="IPR001223">
    <property type="entry name" value="Glyco_hydro18_cat"/>
</dbReference>
<comment type="similarity">
    <text evidence="5">Belongs to the glycosyl hydrolase 18 family.</text>
</comment>
<evidence type="ECO:0000256" key="7">
    <source>
        <dbReference type="SAM" id="SignalP"/>
    </source>
</evidence>
<dbReference type="RefSeq" id="WP_058725500.1">
    <property type="nucleotide sequence ID" value="NZ_LDQC01000039.1"/>
</dbReference>
<organism evidence="9 10">
    <name type="scientific">Curtobacterium luteum</name>
    <dbReference type="NCBI Taxonomy" id="33881"/>
    <lineage>
        <taxon>Bacteria</taxon>
        <taxon>Bacillati</taxon>
        <taxon>Actinomycetota</taxon>
        <taxon>Actinomycetes</taxon>
        <taxon>Micrococcales</taxon>
        <taxon>Microbacteriaceae</taxon>
        <taxon>Curtobacterium</taxon>
    </lineage>
</organism>
<dbReference type="PROSITE" id="PS51910">
    <property type="entry name" value="GH18_2"/>
    <property type="match status" value="1"/>
</dbReference>
<reference evidence="9 10" key="1">
    <citation type="journal article" date="2016" name="Front. Microbiol.">
        <title>Genomic Resource of Rice Seed Associated Bacteria.</title>
        <authorList>
            <person name="Midha S."/>
            <person name="Bansal K."/>
            <person name="Sharma S."/>
            <person name="Kumar N."/>
            <person name="Patil P.P."/>
            <person name="Chaudhry V."/>
            <person name="Patil P.B."/>
        </authorList>
    </citation>
    <scope>NUCLEOTIDE SEQUENCE [LARGE SCALE GENOMIC DNA]</scope>
    <source>
        <strain evidence="9 10">NS184</strain>
    </source>
</reference>
<dbReference type="GO" id="GO:0033925">
    <property type="term" value="F:mannosyl-glycoprotein endo-beta-N-acetylglucosaminidase activity"/>
    <property type="evidence" value="ECO:0007669"/>
    <property type="project" value="InterPro"/>
</dbReference>
<dbReference type="InterPro" id="IPR001579">
    <property type="entry name" value="Glyco_hydro_18_chit_AS"/>
</dbReference>
<sequence>MKKSTKFGIIAAIAAMVAAPLVPSAASAAPSPTGLSHGVGAHHGVGHGAQPHAAPTKSGPTSIAYVEVNNDQLANVGRYTLANGANAFDVAIIFAANINWDGTKAVLYNNENVQRTLDDAATQIRPLQAKGIKVSLSILGNHQGAGIANFPTQAAASDFAAQVSATVAKYGLDGVDLDDEYSDYGANGTPQPNQQSIGWLISALRADMPGKLISFYDIGPASSALASSSSTIGSQLDYAWNPYYGSYSAPSIPGLGKDRLSAAAVDIQNTSQSTAVSLATRTKADGYGVFMTYNLPDGDVSPYVSSLTQVLYGQAASYH</sequence>
<gene>
    <name evidence="9" type="ORF">NS184_07555</name>
</gene>
<dbReference type="AlphaFoldDB" id="A0A175RUS2"/>
<dbReference type="Gene3D" id="3.20.20.80">
    <property type="entry name" value="Glycosidases"/>
    <property type="match status" value="1"/>
</dbReference>
<dbReference type="PROSITE" id="PS01095">
    <property type="entry name" value="GH18_1"/>
    <property type="match status" value="1"/>
</dbReference>
<keyword evidence="7" id="KW-0732">Signal</keyword>
<evidence type="ECO:0000259" key="8">
    <source>
        <dbReference type="PROSITE" id="PS51910"/>
    </source>
</evidence>
<dbReference type="STRING" id="33881.NS184_07555"/>
<feature type="domain" description="GH18" evidence="8">
    <location>
        <begin position="60"/>
        <end position="314"/>
    </location>
</feature>
<dbReference type="PATRIC" id="fig|33881.3.peg.1821"/>
<dbReference type="PIRSF" id="PIRSF001103">
    <property type="entry name" value="Endo-b-N-acetylglucosaminidase"/>
    <property type="match status" value="1"/>
</dbReference>
<dbReference type="InterPro" id="IPR016289">
    <property type="entry name" value="Endo-Fsp"/>
</dbReference>
<feature type="signal peptide" evidence="7">
    <location>
        <begin position="1"/>
        <end position="28"/>
    </location>
</feature>
<accession>A0A175RUS2</accession>
<evidence type="ECO:0000256" key="5">
    <source>
        <dbReference type="RuleBase" id="RU004453"/>
    </source>
</evidence>